<dbReference type="SUPFAM" id="SSF88723">
    <property type="entry name" value="PIN domain-like"/>
    <property type="match status" value="1"/>
</dbReference>
<keyword evidence="3" id="KW-1185">Reference proteome</keyword>
<proteinExistence type="predicted"/>
<evidence type="ECO:0000259" key="1">
    <source>
        <dbReference type="Pfam" id="PF13470"/>
    </source>
</evidence>
<dbReference type="EMBL" id="CP021455">
    <property type="protein sequence ID" value="ARU06987.1"/>
    <property type="molecule type" value="Genomic_DNA"/>
</dbReference>
<sequence length="219" mass="23028">MEVAPNRLGRAGSAACTSVVGASAVGTLAGGCASVRSEAAAEPLQERAAQVEVTPPAAGAACAEPLSPGSRPSTPRPLVIDTNVVLDLFLFQDPRTPALAQAIASGQVRWLATPRMREECRRVLAYPHLQNVAQTKGVTAEQVLRQFDALSQPADAPPTAPARCKDADDQCFIDLAVAHGATLVSKDWHVRKLRKRLKALGVQVVEAWSDAVPLPASSE</sequence>
<dbReference type="InterPro" id="IPR002850">
    <property type="entry name" value="PIN_toxin-like"/>
</dbReference>
<reference evidence="2 3" key="1">
    <citation type="submission" date="2017-05" db="EMBL/GenBank/DDBJ databases">
        <authorList>
            <person name="Song R."/>
            <person name="Chenine A.L."/>
            <person name="Ruprecht R.M."/>
        </authorList>
    </citation>
    <scope>NUCLEOTIDE SEQUENCE [LARGE SCALE GENOMIC DNA]</scope>
    <source>
        <strain evidence="2 3">DSM 26136</strain>
    </source>
</reference>
<accession>A0A1Y0ETI5</accession>
<organism evidence="2 3">
    <name type="scientific">Comamonas serinivorans</name>
    <dbReference type="NCBI Taxonomy" id="1082851"/>
    <lineage>
        <taxon>Bacteria</taxon>
        <taxon>Pseudomonadati</taxon>
        <taxon>Pseudomonadota</taxon>
        <taxon>Betaproteobacteria</taxon>
        <taxon>Burkholderiales</taxon>
        <taxon>Comamonadaceae</taxon>
        <taxon>Comamonas</taxon>
    </lineage>
</organism>
<dbReference type="InterPro" id="IPR029060">
    <property type="entry name" value="PIN-like_dom_sf"/>
</dbReference>
<gene>
    <name evidence="2" type="ORF">CCO03_18980</name>
</gene>
<dbReference type="PROSITE" id="PS51257">
    <property type="entry name" value="PROKAR_LIPOPROTEIN"/>
    <property type="match status" value="1"/>
</dbReference>
<dbReference type="NCBIfam" id="TIGR00305">
    <property type="entry name" value="putative toxin-antitoxin system toxin component, PIN family"/>
    <property type="match status" value="1"/>
</dbReference>
<dbReference type="AlphaFoldDB" id="A0A1Y0ETI5"/>
<feature type="domain" description="PIN" evidence="1">
    <location>
        <begin position="78"/>
        <end position="187"/>
    </location>
</feature>
<name>A0A1Y0ETI5_9BURK</name>
<dbReference type="OrthoDB" id="9802272at2"/>
<dbReference type="Pfam" id="PF13470">
    <property type="entry name" value="PIN_3"/>
    <property type="match status" value="1"/>
</dbReference>
<protein>
    <submittedName>
        <fullName evidence="2">Putative toxin-antitoxin system toxin component, PIN family</fullName>
    </submittedName>
</protein>
<evidence type="ECO:0000313" key="2">
    <source>
        <dbReference type="EMBL" id="ARU06987.1"/>
    </source>
</evidence>
<dbReference type="PANTHER" id="PTHR34610">
    <property type="entry name" value="SSL7007 PROTEIN"/>
    <property type="match status" value="1"/>
</dbReference>
<dbReference type="Proteomes" id="UP000196138">
    <property type="component" value="Chromosome"/>
</dbReference>
<dbReference type="InterPro" id="IPR002716">
    <property type="entry name" value="PIN_dom"/>
</dbReference>
<evidence type="ECO:0000313" key="3">
    <source>
        <dbReference type="Proteomes" id="UP000196138"/>
    </source>
</evidence>
<dbReference type="KEGG" id="cser:CCO03_18980"/>
<dbReference type="PANTHER" id="PTHR34610:SF3">
    <property type="entry name" value="SSL7007 PROTEIN"/>
    <property type="match status" value="1"/>
</dbReference>